<dbReference type="SUPFAM" id="SSF118203">
    <property type="entry name" value="Vacuolar ATP synthase subunit C"/>
    <property type="match status" value="1"/>
</dbReference>
<evidence type="ECO:0000313" key="7">
    <source>
        <dbReference type="Proteomes" id="UP000325577"/>
    </source>
</evidence>
<dbReference type="Pfam" id="PF03223">
    <property type="entry name" value="V-ATPase_C"/>
    <property type="match status" value="1"/>
</dbReference>
<sequence>MLWCYTSYGEVFSSWMHFCAVRVFVESILRYGLPPSFLSVVLAPSVKSEKKVRSILEELCDSTNSTYWKSEDDGGMGGVGGDAYAHPYVSFTINLI</sequence>
<evidence type="ECO:0000256" key="3">
    <source>
        <dbReference type="ARBA" id="ARBA00022781"/>
    </source>
</evidence>
<comment type="subunit">
    <text evidence="5">V-ATPase is a heteromultimeric enzyme composed of a peripheral catalytic V1 complex (components A to H) attached to an integral membrane V0 proton pore complex.</text>
</comment>
<dbReference type="OrthoDB" id="909602at2759"/>
<comment type="similarity">
    <text evidence="1 5">Belongs to the V-ATPase C subunit family.</text>
</comment>
<accession>A0A5J5BBR4</accession>
<proteinExistence type="inferred from homology"/>
<dbReference type="GO" id="GO:0046961">
    <property type="term" value="F:proton-transporting ATPase activity, rotational mechanism"/>
    <property type="evidence" value="ECO:0007669"/>
    <property type="project" value="InterPro"/>
</dbReference>
<protein>
    <recommendedName>
        <fullName evidence="5">V-type proton ATPase subunit C</fullName>
    </recommendedName>
</protein>
<dbReference type="EMBL" id="CM018036">
    <property type="protein sequence ID" value="KAA8540635.1"/>
    <property type="molecule type" value="Genomic_DNA"/>
</dbReference>
<dbReference type="InterPro" id="IPR036132">
    <property type="entry name" value="Vac_ATP_synth_c_sf"/>
</dbReference>
<reference evidence="6 7" key="1">
    <citation type="submission" date="2019-09" db="EMBL/GenBank/DDBJ databases">
        <title>A chromosome-level genome assembly of the Chinese tupelo Nyssa sinensis.</title>
        <authorList>
            <person name="Yang X."/>
            <person name="Kang M."/>
            <person name="Yang Y."/>
            <person name="Xiong H."/>
            <person name="Wang M."/>
            <person name="Zhang Z."/>
            <person name="Wang Z."/>
            <person name="Wu H."/>
            <person name="Ma T."/>
            <person name="Liu J."/>
            <person name="Xi Z."/>
        </authorList>
    </citation>
    <scope>NUCLEOTIDE SEQUENCE [LARGE SCALE GENOMIC DNA]</scope>
    <source>
        <strain evidence="6">J267</strain>
        <tissue evidence="6">Leaf</tissue>
    </source>
</reference>
<keyword evidence="4 5" id="KW-0406">Ion transport</keyword>
<comment type="function">
    <text evidence="5">Subunit of the V1 complex of vacuolar(H+)-ATPase (V-ATPase), a multisubunit enzyme composed of a peripheral complex (V1) that hydrolyzes ATP and a membrane integral complex (V0) that translocates protons. V-ATPase is responsible for acidifying and maintaining the pH of intracellular compartments and in some cell types, is targeted to the plasma membrane, where it is responsible for acidifying the extracellular environment. Subunit C is necessary for the assembly of the catalytic sector of the enzyme and is likely to have a specific function in its catalytic activity.</text>
</comment>
<organism evidence="6 7">
    <name type="scientific">Nyssa sinensis</name>
    <dbReference type="NCBI Taxonomy" id="561372"/>
    <lineage>
        <taxon>Eukaryota</taxon>
        <taxon>Viridiplantae</taxon>
        <taxon>Streptophyta</taxon>
        <taxon>Embryophyta</taxon>
        <taxon>Tracheophyta</taxon>
        <taxon>Spermatophyta</taxon>
        <taxon>Magnoliopsida</taxon>
        <taxon>eudicotyledons</taxon>
        <taxon>Gunneridae</taxon>
        <taxon>Pentapetalae</taxon>
        <taxon>asterids</taxon>
        <taxon>Cornales</taxon>
        <taxon>Nyssaceae</taxon>
        <taxon>Nyssa</taxon>
    </lineage>
</organism>
<evidence type="ECO:0000313" key="6">
    <source>
        <dbReference type="EMBL" id="KAA8540635.1"/>
    </source>
</evidence>
<keyword evidence="3 5" id="KW-0375">Hydrogen ion transport</keyword>
<keyword evidence="2 5" id="KW-0813">Transport</keyword>
<dbReference type="PANTHER" id="PTHR10137:SF0">
    <property type="entry name" value="V-TYPE PROTON ATPASE SUBUNIT C"/>
    <property type="match status" value="1"/>
</dbReference>
<dbReference type="GO" id="GO:0000221">
    <property type="term" value="C:vacuolar proton-transporting V-type ATPase, V1 domain"/>
    <property type="evidence" value="ECO:0007669"/>
    <property type="project" value="TreeGrafter"/>
</dbReference>
<gene>
    <name evidence="6" type="ORF">F0562_024446</name>
</gene>
<keyword evidence="7" id="KW-1185">Reference proteome</keyword>
<evidence type="ECO:0000256" key="1">
    <source>
        <dbReference type="ARBA" id="ARBA00006138"/>
    </source>
</evidence>
<dbReference type="Gene3D" id="1.20.1460.10">
    <property type="entry name" value="subunit c (vma5p) of the yeast v-atpase, domain 2"/>
    <property type="match status" value="1"/>
</dbReference>
<dbReference type="Proteomes" id="UP000325577">
    <property type="component" value="Linkage Group LG13"/>
</dbReference>
<name>A0A5J5BBR4_9ASTE</name>
<dbReference type="AlphaFoldDB" id="A0A5J5BBR4"/>
<evidence type="ECO:0000256" key="4">
    <source>
        <dbReference type="ARBA" id="ARBA00023065"/>
    </source>
</evidence>
<evidence type="ECO:0000256" key="2">
    <source>
        <dbReference type="ARBA" id="ARBA00022448"/>
    </source>
</evidence>
<dbReference type="InterPro" id="IPR004907">
    <property type="entry name" value="ATPase_V1-cplx_csu"/>
</dbReference>
<dbReference type="PANTHER" id="PTHR10137">
    <property type="entry name" value="V-TYPE PROTON ATPASE SUBUNIT C"/>
    <property type="match status" value="1"/>
</dbReference>
<evidence type="ECO:0000256" key="5">
    <source>
        <dbReference type="RuleBase" id="RU364010"/>
    </source>
</evidence>